<dbReference type="PANTHER" id="PTHR43662">
    <property type="match status" value="1"/>
</dbReference>
<name>Q5KNE4_CRYD1</name>
<dbReference type="InterPro" id="IPR002889">
    <property type="entry name" value="WSC_carb-bd"/>
</dbReference>
<dbReference type="GeneID" id="3253256"/>
<keyword evidence="3" id="KW-0675">Receptor</keyword>
<dbReference type="PaxDb" id="214684-Q5KNE4"/>
<keyword evidence="3" id="KW-0472">Membrane</keyword>
<dbReference type="InterPro" id="IPR018535">
    <property type="entry name" value="DUF1996"/>
</dbReference>
<dbReference type="VEuPathDB" id="FungiDB:CNA06780"/>
<dbReference type="KEGG" id="cne:CNA06780"/>
<reference evidence="3 4" key="1">
    <citation type="journal article" date="2005" name="Science">
        <title>The genome of the basidiomycetous yeast and human pathogen Cryptococcus neoformans.</title>
        <authorList>
            <person name="Loftus B.J."/>
            <person name="Fung E."/>
            <person name="Roncaglia P."/>
            <person name="Rowley D."/>
            <person name="Amedeo P."/>
            <person name="Bruno D."/>
            <person name="Vamathevan J."/>
            <person name="Miranda M."/>
            <person name="Anderson I.J."/>
            <person name="Fraser J.A."/>
            <person name="Allen J.E."/>
            <person name="Bosdet I.E."/>
            <person name="Brent M.R."/>
            <person name="Chiu R."/>
            <person name="Doering T.L."/>
            <person name="Donlin M.J."/>
            <person name="D'Souza C.A."/>
            <person name="Fox D.S."/>
            <person name="Grinberg V."/>
            <person name="Fu J."/>
            <person name="Fukushima M."/>
            <person name="Haas B.J."/>
            <person name="Huang J.C."/>
            <person name="Janbon G."/>
            <person name="Jones S.J."/>
            <person name="Koo H.L."/>
            <person name="Krzywinski M.I."/>
            <person name="Kwon-Chung J.K."/>
            <person name="Lengeler K.B."/>
            <person name="Maiti R."/>
            <person name="Marra M.A."/>
            <person name="Marra R.E."/>
            <person name="Mathewson C.A."/>
            <person name="Mitchell T.G."/>
            <person name="Pertea M."/>
            <person name="Riggs F.R."/>
            <person name="Salzberg S.L."/>
            <person name="Schein J.E."/>
            <person name="Shvartsbeyn A."/>
            <person name="Shin H."/>
            <person name="Shumway M."/>
            <person name="Specht C.A."/>
            <person name="Suh B.B."/>
            <person name="Tenney A."/>
            <person name="Utterback T.R."/>
            <person name="Wickes B.L."/>
            <person name="Wortman J.R."/>
            <person name="Wye N.H."/>
            <person name="Kronstad J.W."/>
            <person name="Lodge J.K."/>
            <person name="Heitman J."/>
            <person name="Davis R.W."/>
            <person name="Fraser C.M."/>
            <person name="Hyman R.W."/>
        </authorList>
    </citation>
    <scope>NUCLEOTIDE SEQUENCE [LARGE SCALE GENOMIC DNA]</scope>
    <source>
        <strain evidence="4">JEC21 / ATCC MYA-565</strain>
    </source>
</reference>
<dbReference type="InParanoid" id="Q5KNE4"/>
<sequence length="902" mass="97357">MLVNNLFYFVAALVTSAFTMAQDDGWHLDYVYTLVNEQLDPIAFPNGQSAHMHKIIGGSRMAAYYNFDYYKSAKCSSLRVQADKSNYWMPNLYVISKSTNGNTMYTPVSAKIRFYYFLSRSTKNEAVIPFPKGLRMVAGNPDNKAVTNVASFTCHVNADFSDSITADNFNFDRDCPYGMRTELFFPPCWDGKNLYKSDGSHMAYPSQNVRSGRCPWTHPVRLPHIQLEYTWHVSNVGPGLPLKGRLAWANGDTTGYGVHGDFVNGWDLDVLRRAMNDPSCVGIKKTIPMQECRTLNNYFDDAAAAACTAELGTLVEPYGNVDNVAVPVLPGCNPLWGPSGSKPTCNPPVPSLDISRFKGNDGRYIAEDDERRDFVLPTTPGWKNIACLHDITSVSGGVSYIDHSLTVSSCQSHCLIAGYQYAATGQQGTLWHCVCGTAISDTATVETGMCLTACPGDSSQLCGGSYIYNVFYAPPGTTNSDSTNVRADGSKYVGCYRNPSNPSTGLLGASTYRFQSNSMSTEICISACAQKGTNWALTTSQRWCYCGNDWNYGSGAIVPTSQCTVSCNGKPSEVCGDYYKSSVYDITSVKVSPSTAVHLAGYQGCYEDTGSRLGMTKNSWMSTTMTQSQCINGCSELGYSYAGIFRGNQCYCGKPNSNLVSLPASQCQNQCAGSSSITCGGSAAMDLYTVAAATVTSETVASKKPSGYIGCFKDQGSSAAFIGNVYTYRSNSMNPETCKQACLEFGYTYAGLWNANECRCGKNYPASQQMVSSLYCTAPCSGSSSQTCGAGGYLEGYSLAHTISTVSKPDGWLGCYTDNPKSRTLRGYFYSASGMTSKVCRATCGNNGFTLAAVEYRTQCFCGNSLSSGTRAPASSCSMACSGNRRETCGAAGYLDLFKTTV</sequence>
<keyword evidence="1" id="KW-0732">Signal</keyword>
<dbReference type="EMBL" id="AE017341">
    <property type="protein sequence ID" value="AAW41090.1"/>
    <property type="molecule type" value="Genomic_DNA"/>
</dbReference>
<dbReference type="RefSeq" id="XP_024511952.1">
    <property type="nucleotide sequence ID" value="XM_024656358.1"/>
</dbReference>
<feature type="domain" description="WSC" evidence="2">
    <location>
        <begin position="705"/>
        <end position="800"/>
    </location>
</feature>
<accession>Q5KNE4</accession>
<dbReference type="OrthoDB" id="74764at2759"/>
<evidence type="ECO:0000259" key="2">
    <source>
        <dbReference type="PROSITE" id="PS51212"/>
    </source>
</evidence>
<feature type="domain" description="WSC" evidence="2">
    <location>
        <begin position="489"/>
        <end position="587"/>
    </location>
</feature>
<dbReference type="Proteomes" id="UP000002149">
    <property type="component" value="Chromosome 1"/>
</dbReference>
<evidence type="ECO:0000313" key="4">
    <source>
        <dbReference type="Proteomes" id="UP000002149"/>
    </source>
</evidence>
<dbReference type="PROSITE" id="PS51212">
    <property type="entry name" value="WSC"/>
    <property type="match status" value="5"/>
</dbReference>
<dbReference type="STRING" id="214684.Q5KNE4"/>
<dbReference type="Pfam" id="PF01822">
    <property type="entry name" value="WSC"/>
    <property type="match status" value="5"/>
</dbReference>
<evidence type="ECO:0000256" key="1">
    <source>
        <dbReference type="SAM" id="SignalP"/>
    </source>
</evidence>
<gene>
    <name evidence="3" type="ordered locus">CNA06780</name>
</gene>
<feature type="domain" description="WSC" evidence="2">
    <location>
        <begin position="599"/>
        <end position="691"/>
    </location>
</feature>
<keyword evidence="4" id="KW-1185">Reference proteome</keyword>
<dbReference type="AlphaFoldDB" id="Q5KNE4"/>
<dbReference type="eggNOG" id="KOG4157">
    <property type="taxonomic scope" value="Eukaryota"/>
</dbReference>
<dbReference type="Pfam" id="PF09362">
    <property type="entry name" value="DUF1996"/>
    <property type="match status" value="1"/>
</dbReference>
<dbReference type="SMART" id="SM00321">
    <property type="entry name" value="WSC"/>
    <property type="match status" value="5"/>
</dbReference>
<proteinExistence type="predicted"/>
<feature type="signal peptide" evidence="1">
    <location>
        <begin position="1"/>
        <end position="21"/>
    </location>
</feature>
<protein>
    <submittedName>
        <fullName evidence="3">Transmembrane receptor, putative</fullName>
    </submittedName>
</protein>
<dbReference type="PANTHER" id="PTHR43662:SF3">
    <property type="entry name" value="DOMAIN PROTEIN, PUTATIVE (AFU_ORTHOLOGUE AFUA_6G11970)-RELATED"/>
    <property type="match status" value="1"/>
</dbReference>
<keyword evidence="3" id="KW-0812">Transmembrane</keyword>
<feature type="chain" id="PRO_5004257924" evidence="1">
    <location>
        <begin position="22"/>
        <end position="902"/>
    </location>
</feature>
<organism evidence="3 4">
    <name type="scientific">Cryptococcus deneoformans (strain JEC21 / ATCC MYA-565)</name>
    <name type="common">Cryptococcus neoformans var. neoformans serotype D</name>
    <dbReference type="NCBI Taxonomy" id="214684"/>
    <lineage>
        <taxon>Eukaryota</taxon>
        <taxon>Fungi</taxon>
        <taxon>Dikarya</taxon>
        <taxon>Basidiomycota</taxon>
        <taxon>Agaricomycotina</taxon>
        <taxon>Tremellomycetes</taxon>
        <taxon>Tremellales</taxon>
        <taxon>Cryptococcaceae</taxon>
        <taxon>Cryptococcus</taxon>
        <taxon>Cryptococcus neoformans species complex</taxon>
    </lineage>
</organism>
<dbReference type="HOGENOM" id="CLU_014722_3_1_1"/>
<feature type="domain" description="WSC" evidence="2">
    <location>
        <begin position="381"/>
        <end position="474"/>
    </location>
</feature>
<feature type="domain" description="WSC" evidence="2">
    <location>
        <begin position="809"/>
        <end position="901"/>
    </location>
</feature>
<evidence type="ECO:0000313" key="3">
    <source>
        <dbReference type="EMBL" id="AAW41090.1"/>
    </source>
</evidence>